<dbReference type="SUPFAM" id="SSF58104">
    <property type="entry name" value="Methyl-accepting chemotaxis protein (MCP) signaling domain"/>
    <property type="match status" value="1"/>
</dbReference>
<proteinExistence type="inferred from homology"/>
<name>A0A2M8H5M1_9GAMM</name>
<comment type="subcellular location">
    <subcellularLocation>
        <location evidence="1">Membrane</location>
    </subcellularLocation>
</comment>
<sequence length="544" mass="58441">MFKNMSISQKLSAGFATLAVLVVALAWFSVSQLSGLFRDTTLITGNLIPSMQAANQMETSLLNARRAELNMVISGQDKEGVARYDKVYQAAKQEFASAAQAYAALPFTSAQEEQEFKALTVAATQYFEAHDELAAALQQGDMGRVMSLREGVTMTALVAVSKKALVLRDINDKVARNMTATIEGVYENSRTLSILIGFFTVVFVVVVAWLLTRLIRNPVMLLLAQTQKVSGGDLATRLDLNLFNNDELGQLAKGFGEMQDRLRSLVSEVSGSVVQLSSAAEEISVVAKQSATSMNSQQHELNQLATAMNEMQATVQEVSRNTNEAAEAATQASGTAEQGAHTVNDSIVRIEQVASAIESTAEVIHQLGEDSRNIGMVLEVIRGIAEQTNLLALNAAIEAARAGEQGRGFAVVADEVRTLAKRTQDSTAQINTIISELQQRAEQAGSTMQQSQTLMQATVGTAREAGASITEISGSVESISQMNIQIATATEEQGAVSEELNRNVVNISHASEEVVAGATQMAAACNDLNQLATQLQEMVRRFRV</sequence>
<protein>
    <submittedName>
        <fullName evidence="9">Methyl-accepting chemotaxis protein</fullName>
    </submittedName>
</protein>
<keyword evidence="6" id="KW-1133">Transmembrane helix</keyword>
<dbReference type="InterPro" id="IPR003660">
    <property type="entry name" value="HAMP_dom"/>
</dbReference>
<evidence type="ECO:0000256" key="4">
    <source>
        <dbReference type="PROSITE-ProRule" id="PRU00284"/>
    </source>
</evidence>
<dbReference type="Gene3D" id="1.10.287.950">
    <property type="entry name" value="Methyl-accepting chemotaxis protein"/>
    <property type="match status" value="1"/>
</dbReference>
<dbReference type="PROSITE" id="PS50885">
    <property type="entry name" value="HAMP"/>
    <property type="match status" value="1"/>
</dbReference>
<dbReference type="AlphaFoldDB" id="A0A2M8H5M1"/>
<evidence type="ECO:0000259" key="8">
    <source>
        <dbReference type="PROSITE" id="PS50885"/>
    </source>
</evidence>
<reference evidence="9 10" key="1">
    <citation type="submission" date="2017-11" db="EMBL/GenBank/DDBJ databases">
        <title>Draft genome sequence of environmental isolate Aeromonas lusitania sp. nov. MDC 2473.</title>
        <authorList>
            <person name="Colston S.M."/>
            <person name="Navarro A."/>
            <person name="Martinez-Murcia A.J."/>
            <person name="Graf J."/>
        </authorList>
    </citation>
    <scope>NUCLEOTIDE SEQUENCE [LARGE SCALE GENOMIC DNA]</scope>
    <source>
        <strain evidence="9 10">MDC 2473</strain>
    </source>
</reference>
<dbReference type="EMBL" id="PGCP01000036">
    <property type="protein sequence ID" value="PJC91852.1"/>
    <property type="molecule type" value="Genomic_DNA"/>
</dbReference>
<dbReference type="RefSeq" id="WP_100861299.1">
    <property type="nucleotide sequence ID" value="NZ_PGCP01000036.1"/>
</dbReference>
<dbReference type="PANTHER" id="PTHR32089:SF120">
    <property type="entry name" value="METHYL-ACCEPTING CHEMOTAXIS PROTEIN TLPQ"/>
    <property type="match status" value="1"/>
</dbReference>
<dbReference type="GO" id="GO:0005886">
    <property type="term" value="C:plasma membrane"/>
    <property type="evidence" value="ECO:0007669"/>
    <property type="project" value="UniProtKB-SubCell"/>
</dbReference>
<feature type="domain" description="HAMP" evidence="8">
    <location>
        <begin position="213"/>
        <end position="267"/>
    </location>
</feature>
<evidence type="ECO:0000256" key="2">
    <source>
        <dbReference type="ARBA" id="ARBA00023224"/>
    </source>
</evidence>
<dbReference type="PROSITE" id="PS50111">
    <property type="entry name" value="CHEMOTAXIS_TRANSDUC_2"/>
    <property type="match status" value="1"/>
</dbReference>
<gene>
    <name evidence="9" type="ORF">CUC44_18355</name>
</gene>
<dbReference type="GO" id="GO:0006935">
    <property type="term" value="P:chemotaxis"/>
    <property type="evidence" value="ECO:0007669"/>
    <property type="project" value="UniProtKB-KW"/>
</dbReference>
<dbReference type="SMART" id="SM00304">
    <property type="entry name" value="HAMP"/>
    <property type="match status" value="2"/>
</dbReference>
<evidence type="ECO:0000313" key="9">
    <source>
        <dbReference type="EMBL" id="PJC91852.1"/>
    </source>
</evidence>
<evidence type="ECO:0000256" key="6">
    <source>
        <dbReference type="SAM" id="Phobius"/>
    </source>
</evidence>
<evidence type="ECO:0000256" key="3">
    <source>
        <dbReference type="ARBA" id="ARBA00029447"/>
    </source>
</evidence>
<evidence type="ECO:0000313" key="10">
    <source>
        <dbReference type="Proteomes" id="UP000232060"/>
    </source>
</evidence>
<dbReference type="InterPro" id="IPR004089">
    <property type="entry name" value="MCPsignal_dom"/>
</dbReference>
<dbReference type="InterPro" id="IPR024478">
    <property type="entry name" value="HlyB_4HB_MCP"/>
</dbReference>
<keyword evidence="10" id="KW-1185">Reference proteome</keyword>
<dbReference type="Proteomes" id="UP000232060">
    <property type="component" value="Unassembled WGS sequence"/>
</dbReference>
<dbReference type="Pfam" id="PF12729">
    <property type="entry name" value="4HB_MCP_1"/>
    <property type="match status" value="1"/>
</dbReference>
<dbReference type="SMART" id="SM00283">
    <property type="entry name" value="MA"/>
    <property type="match status" value="1"/>
</dbReference>
<evidence type="ECO:0000256" key="1">
    <source>
        <dbReference type="ARBA" id="ARBA00004370"/>
    </source>
</evidence>
<dbReference type="Pfam" id="PF00672">
    <property type="entry name" value="HAMP"/>
    <property type="match status" value="1"/>
</dbReference>
<dbReference type="CDD" id="cd06225">
    <property type="entry name" value="HAMP"/>
    <property type="match status" value="1"/>
</dbReference>
<feature type="coiled-coil region" evidence="5">
    <location>
        <begin position="294"/>
        <end position="328"/>
    </location>
</feature>
<keyword evidence="2 4" id="KW-0807">Transducer</keyword>
<comment type="caution">
    <text evidence="9">The sequence shown here is derived from an EMBL/GenBank/DDBJ whole genome shotgun (WGS) entry which is preliminary data.</text>
</comment>
<dbReference type="PANTHER" id="PTHR32089">
    <property type="entry name" value="METHYL-ACCEPTING CHEMOTAXIS PROTEIN MCPB"/>
    <property type="match status" value="1"/>
</dbReference>
<keyword evidence="6" id="KW-0472">Membrane</keyword>
<keyword evidence="6" id="KW-0812">Transmembrane</keyword>
<accession>A0A2M8H5M1</accession>
<evidence type="ECO:0000256" key="5">
    <source>
        <dbReference type="SAM" id="Coils"/>
    </source>
</evidence>
<comment type="similarity">
    <text evidence="3">Belongs to the methyl-accepting chemotaxis (MCP) protein family.</text>
</comment>
<evidence type="ECO:0000259" key="7">
    <source>
        <dbReference type="PROSITE" id="PS50111"/>
    </source>
</evidence>
<dbReference type="OrthoDB" id="7054443at2"/>
<feature type="domain" description="Methyl-accepting transducer" evidence="7">
    <location>
        <begin position="272"/>
        <end position="508"/>
    </location>
</feature>
<dbReference type="CDD" id="cd11386">
    <property type="entry name" value="MCP_signal"/>
    <property type="match status" value="1"/>
</dbReference>
<feature type="transmembrane region" description="Helical" evidence="6">
    <location>
        <begin position="192"/>
        <end position="211"/>
    </location>
</feature>
<dbReference type="Pfam" id="PF00015">
    <property type="entry name" value="MCPsignal"/>
    <property type="match status" value="1"/>
</dbReference>
<dbReference type="GO" id="GO:0007165">
    <property type="term" value="P:signal transduction"/>
    <property type="evidence" value="ECO:0007669"/>
    <property type="project" value="UniProtKB-KW"/>
</dbReference>
<keyword evidence="5" id="KW-0175">Coiled coil</keyword>
<dbReference type="FunFam" id="1.10.287.950:FF:000001">
    <property type="entry name" value="Methyl-accepting chemotaxis sensory transducer"/>
    <property type="match status" value="1"/>
</dbReference>
<organism evidence="9 10">
    <name type="scientific">Aeromonas lusitana</name>
    <dbReference type="NCBI Taxonomy" id="931529"/>
    <lineage>
        <taxon>Bacteria</taxon>
        <taxon>Pseudomonadati</taxon>
        <taxon>Pseudomonadota</taxon>
        <taxon>Gammaproteobacteria</taxon>
        <taxon>Aeromonadales</taxon>
        <taxon>Aeromonadaceae</taxon>
        <taxon>Aeromonas</taxon>
    </lineage>
</organism>